<organism evidence="1 2">
    <name type="scientific">Egicoccus halophilus</name>
    <dbReference type="NCBI Taxonomy" id="1670830"/>
    <lineage>
        <taxon>Bacteria</taxon>
        <taxon>Bacillati</taxon>
        <taxon>Actinomycetota</taxon>
        <taxon>Nitriliruptoria</taxon>
        <taxon>Egicoccales</taxon>
        <taxon>Egicoccaceae</taxon>
        <taxon>Egicoccus</taxon>
    </lineage>
</organism>
<protein>
    <submittedName>
        <fullName evidence="1">Uncharacterized protein</fullName>
    </submittedName>
</protein>
<dbReference type="Proteomes" id="UP000650511">
    <property type="component" value="Unassembled WGS sequence"/>
</dbReference>
<proteinExistence type="predicted"/>
<dbReference type="EMBL" id="BMHA01000001">
    <property type="protein sequence ID" value="GGI02504.1"/>
    <property type="molecule type" value="Genomic_DNA"/>
</dbReference>
<evidence type="ECO:0000313" key="2">
    <source>
        <dbReference type="Proteomes" id="UP000650511"/>
    </source>
</evidence>
<keyword evidence="2" id="KW-1185">Reference proteome</keyword>
<evidence type="ECO:0000313" key="1">
    <source>
        <dbReference type="EMBL" id="GGI02504.1"/>
    </source>
</evidence>
<reference evidence="1" key="2">
    <citation type="submission" date="2020-09" db="EMBL/GenBank/DDBJ databases">
        <authorList>
            <person name="Sun Q."/>
            <person name="Zhou Y."/>
        </authorList>
    </citation>
    <scope>NUCLEOTIDE SEQUENCE</scope>
    <source>
        <strain evidence="1">CGMCC 1.14988</strain>
    </source>
</reference>
<comment type="caution">
    <text evidence="1">The sequence shown here is derived from an EMBL/GenBank/DDBJ whole genome shotgun (WGS) entry which is preliminary data.</text>
</comment>
<dbReference type="AlphaFoldDB" id="A0A8J3AA76"/>
<gene>
    <name evidence="1" type="ORF">GCM10011354_00580</name>
</gene>
<accession>A0A8J3AA76</accession>
<sequence>MRCSSSTPQRVHGWMFPSYPCSGWSELLLALPEFVLTDAHIDGDDELFAHVELPRDAYGLGSSVG</sequence>
<reference evidence="1" key="1">
    <citation type="journal article" date="2014" name="Int. J. Syst. Evol. Microbiol.">
        <title>Complete genome sequence of Corynebacterium casei LMG S-19264T (=DSM 44701T), isolated from a smear-ripened cheese.</title>
        <authorList>
            <consortium name="US DOE Joint Genome Institute (JGI-PGF)"/>
            <person name="Walter F."/>
            <person name="Albersmeier A."/>
            <person name="Kalinowski J."/>
            <person name="Ruckert C."/>
        </authorList>
    </citation>
    <scope>NUCLEOTIDE SEQUENCE</scope>
    <source>
        <strain evidence="1">CGMCC 1.14988</strain>
    </source>
</reference>
<name>A0A8J3AA76_9ACTN</name>